<proteinExistence type="predicted"/>
<accession>A0A2V0R9K7</accession>
<dbReference type="EMBL" id="BDQA01000293">
    <property type="protein sequence ID" value="GBH21744.1"/>
    <property type="molecule type" value="Genomic_RNA"/>
</dbReference>
<sequence>MIQQQWLVVVKWAFRMLTDLNITGYTPQEINRGLVDYNDFVEKSGLADDHVLIVLYNIIFSPELMLTPKVNFKQMERRVTNVLGEDIYFDLADNFVIYELFSSVADMNRYRSHLDMQLKAFQELIRTRLSKFLPRAKGSTTLIVSAIEALLSQTELFVRSLVAFTERKIIIGNSGLSNGYVATEPAELLGFVISLAAVENGAMPTSQSIGPLSDIIEQLKYRIYDRRRSIQMIMHALTSGDVMRKLHLFKEFVSELKKVHPLLDAWIENHVDPNSVDGLVLNSFLFDTAEVPGEIPSQFVDESEAIKIFDDHSEVKSNSVASAFVFDPVGLSSDTRTHRDSPSIINSSLEVHARMKPLPAMPKGTLGAVSYWLNYMTMTSELPSDFDNPTEDALGSTLSLVDDADDYDTTVSRIIDNRWIGVIDIRTGNQELLNKVLNYARILDIRIAFFQDINVSMELRNFSDGAISIVDNPLSYLSHSIQLNMLHYSVLSITDVDLAETGRAVLVSFYPVLNKLPIRQIDPDDTDTFRTDHVFNISTASSHKILDLQTQLDNLDDLPIMATRGTSELHGINILDDVVIPVTGGKYARGGAGGDLGAAAPVTSAAVPDSTI</sequence>
<reference evidence="1" key="1">
    <citation type="submission" date="2017-04" db="EMBL/GenBank/DDBJ databases">
        <title>Unveiling RNA virosphere associated with marine microorganisms.</title>
        <authorList>
            <person name="Urayama S."/>
            <person name="Takaki Y."/>
            <person name="Nishi S."/>
            <person name="Yoshida Y."/>
            <person name="Deguchi S."/>
            <person name="Takai K."/>
            <person name="Nunoura T."/>
        </authorList>
    </citation>
    <scope>NUCLEOTIDE SEQUENCE</scope>
</reference>
<evidence type="ECO:0000313" key="1">
    <source>
        <dbReference type="EMBL" id="GBH21744.1"/>
    </source>
</evidence>
<organism evidence="1">
    <name type="scientific">viral metagenome</name>
    <dbReference type="NCBI Taxonomy" id="1070528"/>
    <lineage>
        <taxon>unclassified sequences</taxon>
        <taxon>metagenomes</taxon>
        <taxon>organismal metagenomes</taxon>
    </lineage>
</organism>
<name>A0A2V0R9K7_9ZZZZ</name>
<comment type="caution">
    <text evidence="1">The sequence shown here is derived from an EMBL/GenBank/DDBJ whole genome shotgun (WGS) entry which is preliminary data.</text>
</comment>
<dbReference type="AlphaFoldDB" id="A0A2V0R9K7"/>
<protein>
    <submittedName>
        <fullName evidence="1">Uncharacterized protein</fullName>
    </submittedName>
</protein>